<name>A0ABN8N1X4_9CNID</name>
<feature type="compositionally biased region" description="Basic and acidic residues" evidence="1">
    <location>
        <begin position="216"/>
        <end position="227"/>
    </location>
</feature>
<feature type="region of interest" description="Disordered" evidence="1">
    <location>
        <begin position="180"/>
        <end position="241"/>
    </location>
</feature>
<comment type="caution">
    <text evidence="2">The sequence shown here is derived from an EMBL/GenBank/DDBJ whole genome shotgun (WGS) entry which is preliminary data.</text>
</comment>
<evidence type="ECO:0000313" key="3">
    <source>
        <dbReference type="Proteomes" id="UP001159405"/>
    </source>
</evidence>
<reference evidence="2 3" key="1">
    <citation type="submission" date="2022-05" db="EMBL/GenBank/DDBJ databases">
        <authorList>
            <consortium name="Genoscope - CEA"/>
            <person name="William W."/>
        </authorList>
    </citation>
    <scope>NUCLEOTIDE SEQUENCE [LARGE SCALE GENOMIC DNA]</scope>
</reference>
<dbReference type="PANTHER" id="PTHR33198">
    <property type="entry name" value="ANK_REP_REGION DOMAIN-CONTAINING PROTEIN-RELATED"/>
    <property type="match status" value="1"/>
</dbReference>
<organism evidence="2 3">
    <name type="scientific">Porites lobata</name>
    <dbReference type="NCBI Taxonomy" id="104759"/>
    <lineage>
        <taxon>Eukaryota</taxon>
        <taxon>Metazoa</taxon>
        <taxon>Cnidaria</taxon>
        <taxon>Anthozoa</taxon>
        <taxon>Hexacorallia</taxon>
        <taxon>Scleractinia</taxon>
        <taxon>Fungiina</taxon>
        <taxon>Poritidae</taxon>
        <taxon>Porites</taxon>
    </lineage>
</organism>
<evidence type="ECO:0000256" key="1">
    <source>
        <dbReference type="SAM" id="MobiDB-lite"/>
    </source>
</evidence>
<evidence type="ECO:0008006" key="4">
    <source>
        <dbReference type="Google" id="ProtNLM"/>
    </source>
</evidence>
<feature type="compositionally biased region" description="Basic and acidic residues" evidence="1">
    <location>
        <begin position="183"/>
        <end position="198"/>
    </location>
</feature>
<proteinExistence type="predicted"/>
<dbReference type="PANTHER" id="PTHR33198:SF20">
    <property type="entry name" value="RETROTRANSPOSON GAG DOMAIN-CONTAINING PROTEIN"/>
    <property type="match status" value="1"/>
</dbReference>
<feature type="compositionally biased region" description="Basic residues" evidence="1">
    <location>
        <begin position="201"/>
        <end position="215"/>
    </location>
</feature>
<gene>
    <name evidence="2" type="ORF">PLOB_00039706</name>
</gene>
<keyword evidence="3" id="KW-1185">Reference proteome</keyword>
<protein>
    <recommendedName>
        <fullName evidence="4">Retrotransposon gag domain-containing protein</fullName>
    </recommendedName>
</protein>
<dbReference type="EMBL" id="CALNXK010000006">
    <property type="protein sequence ID" value="CAH3038215.1"/>
    <property type="molecule type" value="Genomic_DNA"/>
</dbReference>
<evidence type="ECO:0000313" key="2">
    <source>
        <dbReference type="EMBL" id="CAH3038215.1"/>
    </source>
</evidence>
<accession>A0ABN8N1X4</accession>
<sequence>MSDLIGFEVPKIDWTQGPDLVQRFRRFKQKCELLFEGPLKPRTDEQKCKYLLLWTGDYGLDLFNTWNLSEEQQKYLHEYWTRLEEHVKPQSNYILNRFYLRSLKQNNRPLDEFLTEAKLLIQNSGYPADLHDELLRDALVFGVDSSVIRKKCIAEGNNLTYRKAREIARTEEATKMQLQVMTDQDRQVNTLDKKDPNKSKTPPRRKPPKRRGGYKKGKDTEKPKLECGRCGGAPHDKPQKCPAINSKCYHCQKLDITSTSVSKTNKQV</sequence>
<dbReference type="Proteomes" id="UP001159405">
    <property type="component" value="Unassembled WGS sequence"/>
</dbReference>